<evidence type="ECO:0000313" key="4">
    <source>
        <dbReference type="EMBL" id="MBB5516394.1"/>
    </source>
</evidence>
<dbReference type="RefSeq" id="WP_184011968.1">
    <property type="nucleotide sequence ID" value="NZ_JACIJS010000007.1"/>
</dbReference>
<dbReference type="PANTHER" id="PTHR43072:SF23">
    <property type="entry name" value="UPF0039 PROTEIN C11D3.02C"/>
    <property type="match status" value="1"/>
</dbReference>
<sequence>MVVEIREATDADLPGIAAIWNPIIRDSVATFTTAEKSIDDLRAWRAERLANDHPILVARDAEGITGFAVYFQFRGGPGYAHTMELTIHLAKRARGQGTGRALMAALEEVARARGVHSLWGGCSGENPGAVAFHERCGFTRVATLPQVGRKYGRWFDLVLVQKILA</sequence>
<gene>
    <name evidence="4" type="ORF">FHS89_002425</name>
</gene>
<dbReference type="InterPro" id="IPR016181">
    <property type="entry name" value="Acyl_CoA_acyltransferase"/>
</dbReference>
<evidence type="ECO:0000256" key="1">
    <source>
        <dbReference type="ARBA" id="ARBA00022679"/>
    </source>
</evidence>
<feature type="domain" description="N-acetyltransferase" evidence="3">
    <location>
        <begin position="3"/>
        <end position="164"/>
    </location>
</feature>
<dbReference type="PANTHER" id="PTHR43072">
    <property type="entry name" value="N-ACETYLTRANSFERASE"/>
    <property type="match status" value="1"/>
</dbReference>
<proteinExistence type="predicted"/>
<protein>
    <submittedName>
        <fullName evidence="4">Phosphinothricin acetyltransferase</fullName>
        <ecNumber evidence="4">2.3.1.183</ecNumber>
    </submittedName>
</protein>
<dbReference type="InterPro" id="IPR000182">
    <property type="entry name" value="GNAT_dom"/>
</dbReference>
<name>A0A840X100_9RHOB</name>
<comment type="caution">
    <text evidence="4">The sequence shown here is derived from an EMBL/GenBank/DDBJ whole genome shotgun (WGS) entry which is preliminary data.</text>
</comment>
<reference evidence="4 5" key="1">
    <citation type="submission" date="2020-08" db="EMBL/GenBank/DDBJ databases">
        <title>Genomic Encyclopedia of Type Strains, Phase IV (KMG-IV): sequencing the most valuable type-strain genomes for metagenomic binning, comparative biology and taxonomic classification.</title>
        <authorList>
            <person name="Goeker M."/>
        </authorList>
    </citation>
    <scope>NUCLEOTIDE SEQUENCE [LARGE SCALE GENOMIC DNA]</scope>
    <source>
        <strain evidence="4 5">DSM 103377</strain>
    </source>
</reference>
<dbReference type="PROSITE" id="PS51186">
    <property type="entry name" value="GNAT"/>
    <property type="match status" value="1"/>
</dbReference>
<keyword evidence="5" id="KW-1185">Reference proteome</keyword>
<dbReference type="EMBL" id="JACIJS010000007">
    <property type="protein sequence ID" value="MBB5516394.1"/>
    <property type="molecule type" value="Genomic_DNA"/>
</dbReference>
<dbReference type="SUPFAM" id="SSF55729">
    <property type="entry name" value="Acyl-CoA N-acyltransferases (Nat)"/>
    <property type="match status" value="1"/>
</dbReference>
<keyword evidence="1 4" id="KW-0808">Transferase</keyword>
<dbReference type="EC" id="2.3.1.183" evidence="4"/>
<evidence type="ECO:0000313" key="5">
    <source>
        <dbReference type="Proteomes" id="UP000553766"/>
    </source>
</evidence>
<dbReference type="Pfam" id="PF00583">
    <property type="entry name" value="Acetyltransf_1"/>
    <property type="match status" value="1"/>
</dbReference>
<dbReference type="AlphaFoldDB" id="A0A840X100"/>
<keyword evidence="2 4" id="KW-0012">Acyltransferase</keyword>
<dbReference type="Proteomes" id="UP000553766">
    <property type="component" value="Unassembled WGS sequence"/>
</dbReference>
<accession>A0A840X100</accession>
<evidence type="ECO:0000259" key="3">
    <source>
        <dbReference type="PROSITE" id="PS51186"/>
    </source>
</evidence>
<organism evidence="4 5">
    <name type="scientific">Rubricella aquisinus</name>
    <dbReference type="NCBI Taxonomy" id="2028108"/>
    <lineage>
        <taxon>Bacteria</taxon>
        <taxon>Pseudomonadati</taxon>
        <taxon>Pseudomonadota</taxon>
        <taxon>Alphaproteobacteria</taxon>
        <taxon>Rhodobacterales</taxon>
        <taxon>Paracoccaceae</taxon>
        <taxon>Rubricella</taxon>
    </lineage>
</organism>
<dbReference type="CDD" id="cd04301">
    <property type="entry name" value="NAT_SF"/>
    <property type="match status" value="1"/>
</dbReference>
<evidence type="ECO:0000256" key="2">
    <source>
        <dbReference type="ARBA" id="ARBA00023315"/>
    </source>
</evidence>
<dbReference type="GO" id="GO:0102971">
    <property type="term" value="F:phosphinothricin N-acetyltransferase activity"/>
    <property type="evidence" value="ECO:0007669"/>
    <property type="project" value="UniProtKB-EC"/>
</dbReference>
<dbReference type="Gene3D" id="3.40.630.30">
    <property type="match status" value="1"/>
</dbReference>